<name>A0ABY6R0R5_9ACTN</name>
<evidence type="ECO:0000313" key="2">
    <source>
        <dbReference type="Proteomes" id="UP001164506"/>
    </source>
</evidence>
<dbReference type="RefSeq" id="WP_229885316.1">
    <property type="nucleotide sequence ID" value="NZ_BMUH01000008.1"/>
</dbReference>
<dbReference type="EMBL" id="CP084204">
    <property type="protein sequence ID" value="UZX23071.1"/>
    <property type="molecule type" value="Genomic_DNA"/>
</dbReference>
<dbReference type="GeneID" id="95601992"/>
<organism evidence="1 2">
    <name type="scientific">Streptomyces tanashiensis</name>
    <dbReference type="NCBI Taxonomy" id="67367"/>
    <lineage>
        <taxon>Bacteria</taxon>
        <taxon>Bacillati</taxon>
        <taxon>Actinomycetota</taxon>
        <taxon>Actinomycetes</taxon>
        <taxon>Kitasatosporales</taxon>
        <taxon>Streptomycetaceae</taxon>
        <taxon>Streptomyces</taxon>
    </lineage>
</organism>
<evidence type="ECO:0000313" key="1">
    <source>
        <dbReference type="EMBL" id="UZX23071.1"/>
    </source>
</evidence>
<gene>
    <name evidence="1" type="ORF">LDH80_21120</name>
</gene>
<dbReference type="Proteomes" id="UP001164506">
    <property type="component" value="Chromosome"/>
</dbReference>
<keyword evidence="2" id="KW-1185">Reference proteome</keyword>
<proteinExistence type="predicted"/>
<sequence>MSLLPALIVVAITLGLISAVVDGLLFLPFIGTVPLVAAASRRDAPVARRACPAHMGR</sequence>
<reference evidence="1" key="1">
    <citation type="submission" date="2021-09" db="EMBL/GenBank/DDBJ databases">
        <title>Complete genome sequence and metabolic characterization of Streptomyces tanashiensis DSM 731 the producer of antibacterial Kalafungin and diverse secondary metabolites.</title>
        <authorList>
            <person name="Abbasi M.N."/>
            <person name="Anwar M.N."/>
            <person name="Alam K."/>
            <person name="Shoaib M."/>
            <person name="Lin Z."/>
            <person name="Hayat M."/>
            <person name="Ali M.I."/>
            <person name="Malik H.M.T."/>
            <person name="Ahmed I."/>
            <person name="Li A."/>
            <person name="Hailong Wang H."/>
            <person name="Zhang Y."/>
        </authorList>
    </citation>
    <scope>NUCLEOTIDE SEQUENCE</scope>
    <source>
        <strain evidence="1">Kala</strain>
    </source>
</reference>
<accession>A0ABY6R0R5</accession>
<protein>
    <submittedName>
        <fullName evidence="1">Uncharacterized protein</fullName>
    </submittedName>
</protein>